<dbReference type="Proteomes" id="UP000642265">
    <property type="component" value="Unassembled WGS sequence"/>
</dbReference>
<dbReference type="InterPro" id="IPR041649">
    <property type="entry name" value="NepR"/>
</dbReference>
<evidence type="ECO:0000313" key="6">
    <source>
        <dbReference type="Proteomes" id="UP000481876"/>
    </source>
</evidence>
<dbReference type="OrthoDB" id="8454456at2"/>
<dbReference type="EMBL" id="JACZKO010000035">
    <property type="protein sequence ID" value="MBE0561607.1"/>
    <property type="molecule type" value="Genomic_DNA"/>
</dbReference>
<feature type="domain" description="Anti-sigma factor NepR" evidence="1">
    <location>
        <begin position="31"/>
        <end position="62"/>
    </location>
</feature>
<sequence>MAEKENLHMNGAGVRSSRRVQKDILGPNCEVGLKLKALYTSIQDETIPDRFLDLLQKLDQAEQESMREHSTRSVG</sequence>
<evidence type="ECO:0000313" key="2">
    <source>
        <dbReference type="EMBL" id="KAB2763081.1"/>
    </source>
</evidence>
<proteinExistence type="predicted"/>
<name>A0A011TJY2_BRUAN</name>
<organism evidence="2 6">
    <name type="scientific">Brucella anthropi</name>
    <name type="common">Ochrobactrum anthropi</name>
    <dbReference type="NCBI Taxonomy" id="529"/>
    <lineage>
        <taxon>Bacteria</taxon>
        <taxon>Pseudomonadati</taxon>
        <taxon>Pseudomonadota</taxon>
        <taxon>Alphaproteobacteria</taxon>
        <taxon>Hyphomicrobiales</taxon>
        <taxon>Brucellaceae</taxon>
        <taxon>Brucella/Ochrobactrum group</taxon>
        <taxon>Brucella</taxon>
    </lineage>
</organism>
<gene>
    <name evidence="2" type="ORF">F9L04_21850</name>
    <name evidence="3" type="ORF">F9L06_18720</name>
    <name evidence="4" type="ORF">IH622_12460</name>
</gene>
<dbReference type="EMBL" id="WBWX01000007">
    <property type="protein sequence ID" value="KAB2795087.1"/>
    <property type="molecule type" value="Genomic_DNA"/>
</dbReference>
<reference evidence="5 6" key="1">
    <citation type="submission" date="2019-09" db="EMBL/GenBank/DDBJ databases">
        <title>Taxonomic organization of the family Brucellaceae based on a phylogenomic approach.</title>
        <authorList>
            <person name="Leclercq S."/>
            <person name="Cloeckaert A."/>
            <person name="Zygmunt M.S."/>
        </authorList>
    </citation>
    <scope>NUCLEOTIDE SEQUENCE [LARGE SCALE GENOMIC DNA]</scope>
    <source>
        <strain evidence="3 5">CCUG 34461</strain>
        <strain evidence="2 6">LMG 3313</strain>
    </source>
</reference>
<evidence type="ECO:0000313" key="3">
    <source>
        <dbReference type="EMBL" id="KAB2795087.1"/>
    </source>
</evidence>
<dbReference type="Proteomes" id="UP000441102">
    <property type="component" value="Unassembled WGS sequence"/>
</dbReference>
<evidence type="ECO:0000259" key="1">
    <source>
        <dbReference type="Pfam" id="PF18557"/>
    </source>
</evidence>
<protein>
    <submittedName>
        <fullName evidence="2">RNA polymerase</fullName>
    </submittedName>
</protein>
<evidence type="ECO:0000313" key="5">
    <source>
        <dbReference type="Proteomes" id="UP000441102"/>
    </source>
</evidence>
<dbReference type="RefSeq" id="WP_012091358.1">
    <property type="nucleotide sequence ID" value="NZ_CP008820.1"/>
</dbReference>
<comment type="caution">
    <text evidence="2">The sequence shown here is derived from an EMBL/GenBank/DDBJ whole genome shotgun (WGS) entry which is preliminary data.</text>
</comment>
<accession>A0A011TJY2</accession>
<dbReference type="EMBL" id="WBWS01000028">
    <property type="protein sequence ID" value="KAB2763081.1"/>
    <property type="molecule type" value="Genomic_DNA"/>
</dbReference>
<dbReference type="OMA" id="ILGPNCE"/>
<reference evidence="4" key="3">
    <citation type="submission" date="2020-10" db="EMBL/GenBank/DDBJ databases">
        <title>Enrichment of novel Verrucomicrobia, Bacteroidetes and Krumholzibacteria in an oxygen-limited, methane- and iron-fed bioreactor inoculated with Bothnian Sea sediments.</title>
        <authorList>
            <person name="Martins P.D."/>
            <person name="de Jong A."/>
            <person name="Lenstra W.K."/>
            <person name="van Helmond N.A.G.M."/>
            <person name="Slomp C.P."/>
            <person name="Jetten M.S.M."/>
            <person name="Welte C.U."/>
            <person name="Rasigraf O."/>
        </authorList>
    </citation>
    <scope>NUCLEOTIDE SEQUENCE</scope>
    <source>
        <strain evidence="4">MAG47</strain>
    </source>
</reference>
<dbReference type="Pfam" id="PF18557">
    <property type="entry name" value="NepR"/>
    <property type="match status" value="1"/>
</dbReference>
<reference evidence="4" key="2">
    <citation type="submission" date="2020-09" db="EMBL/GenBank/DDBJ databases">
        <authorList>
            <person name="Dalcin Martins P."/>
        </authorList>
    </citation>
    <scope>NUCLEOTIDE SEQUENCE</scope>
    <source>
        <strain evidence="4">MAG47</strain>
    </source>
</reference>
<dbReference type="AlphaFoldDB" id="A0A011TJY2"/>
<dbReference type="Proteomes" id="UP000481876">
    <property type="component" value="Unassembled WGS sequence"/>
</dbReference>
<dbReference type="GeneID" id="61318266"/>
<evidence type="ECO:0000313" key="4">
    <source>
        <dbReference type="EMBL" id="MBE0561607.1"/>
    </source>
</evidence>